<dbReference type="PANTHER" id="PTHR47894">
    <property type="entry name" value="HTH-TYPE TRANSCRIPTIONAL REGULATOR GADX"/>
    <property type="match status" value="1"/>
</dbReference>
<evidence type="ECO:0000256" key="3">
    <source>
        <dbReference type="ARBA" id="ARBA00023163"/>
    </source>
</evidence>
<accession>A0A840BL19</accession>
<keyword evidence="6" id="KW-1185">Reference proteome</keyword>
<dbReference type="EMBL" id="JACIET010000002">
    <property type="protein sequence ID" value="MBB4013144.1"/>
    <property type="molecule type" value="Genomic_DNA"/>
</dbReference>
<name>A0A840BL19_9RHOO</name>
<organism evidence="5 6">
    <name type="scientific">Niveibacterium umoris</name>
    <dbReference type="NCBI Taxonomy" id="1193620"/>
    <lineage>
        <taxon>Bacteria</taxon>
        <taxon>Pseudomonadati</taxon>
        <taxon>Pseudomonadota</taxon>
        <taxon>Betaproteobacteria</taxon>
        <taxon>Rhodocyclales</taxon>
        <taxon>Rhodocyclaceae</taxon>
        <taxon>Niveibacterium</taxon>
    </lineage>
</organism>
<protein>
    <submittedName>
        <fullName evidence="5">AraC-like DNA-binding protein</fullName>
    </submittedName>
</protein>
<proteinExistence type="predicted"/>
<dbReference type="SMART" id="SM00342">
    <property type="entry name" value="HTH_ARAC"/>
    <property type="match status" value="1"/>
</dbReference>
<dbReference type="PROSITE" id="PS01124">
    <property type="entry name" value="HTH_ARAC_FAMILY_2"/>
    <property type="match status" value="1"/>
</dbReference>
<dbReference type="GO" id="GO:0000976">
    <property type="term" value="F:transcription cis-regulatory region binding"/>
    <property type="evidence" value="ECO:0007669"/>
    <property type="project" value="TreeGrafter"/>
</dbReference>
<gene>
    <name evidence="5" type="ORF">GGR36_002490</name>
</gene>
<feature type="domain" description="HTH araC/xylS-type" evidence="4">
    <location>
        <begin position="266"/>
        <end position="345"/>
    </location>
</feature>
<evidence type="ECO:0000259" key="4">
    <source>
        <dbReference type="PROSITE" id="PS01124"/>
    </source>
</evidence>
<dbReference type="Proteomes" id="UP000561045">
    <property type="component" value="Unassembled WGS sequence"/>
</dbReference>
<dbReference type="SUPFAM" id="SSF46689">
    <property type="entry name" value="Homeodomain-like"/>
    <property type="match status" value="1"/>
</dbReference>
<sequence>MDARVSPAMRLAPREGQLRVSIIAYLPGALRGLGIDPEPLLAARSLTETDLRDQDRYLDYDTVGWLLSQGAHISGRPDLPLLIASQGGTRDLGPVGRLMCTAPDVRSALKRLVESMHAHDTGAVVALTIEGELAYLSYGIYMPNCPGCEQLNAGAILMAYRLLREICGPRWRPLDIRLSCRRPDQPHLFSQHFGATSIRYQSEVSAVVFSTAWLDCPNALASQGNVRVNAPEPVEHVTPAPIDERHFAHRQLRTMILTNHTPCQASLASALGVHERTLNRIFQRYATTFRKELTTARMDVASQLLCDTDLTAGQIATYLGYSDCSAFGRAFRRACGVSPDVWRHRKMSSA</sequence>
<dbReference type="GO" id="GO:0003700">
    <property type="term" value="F:DNA-binding transcription factor activity"/>
    <property type="evidence" value="ECO:0007669"/>
    <property type="project" value="InterPro"/>
</dbReference>
<dbReference type="RefSeq" id="WP_183635055.1">
    <property type="nucleotide sequence ID" value="NZ_BAABLE010000005.1"/>
</dbReference>
<dbReference type="Gene3D" id="1.10.10.60">
    <property type="entry name" value="Homeodomain-like"/>
    <property type="match status" value="1"/>
</dbReference>
<evidence type="ECO:0000256" key="1">
    <source>
        <dbReference type="ARBA" id="ARBA00023015"/>
    </source>
</evidence>
<comment type="caution">
    <text evidence="5">The sequence shown here is derived from an EMBL/GenBank/DDBJ whole genome shotgun (WGS) entry which is preliminary data.</text>
</comment>
<evidence type="ECO:0000313" key="5">
    <source>
        <dbReference type="EMBL" id="MBB4013144.1"/>
    </source>
</evidence>
<dbReference type="GO" id="GO:0005829">
    <property type="term" value="C:cytosol"/>
    <property type="evidence" value="ECO:0007669"/>
    <property type="project" value="TreeGrafter"/>
</dbReference>
<evidence type="ECO:0000256" key="2">
    <source>
        <dbReference type="ARBA" id="ARBA00023125"/>
    </source>
</evidence>
<dbReference type="PANTHER" id="PTHR47894:SF4">
    <property type="entry name" value="HTH-TYPE TRANSCRIPTIONAL REGULATOR GADX"/>
    <property type="match status" value="1"/>
</dbReference>
<evidence type="ECO:0000313" key="6">
    <source>
        <dbReference type="Proteomes" id="UP000561045"/>
    </source>
</evidence>
<dbReference type="InterPro" id="IPR032687">
    <property type="entry name" value="AraC-type_N"/>
</dbReference>
<dbReference type="AlphaFoldDB" id="A0A840BL19"/>
<dbReference type="Pfam" id="PF12625">
    <property type="entry name" value="Arabinose_bd"/>
    <property type="match status" value="1"/>
</dbReference>
<dbReference type="Pfam" id="PF12833">
    <property type="entry name" value="HTH_18"/>
    <property type="match status" value="1"/>
</dbReference>
<reference evidence="5 6" key="1">
    <citation type="submission" date="2020-08" db="EMBL/GenBank/DDBJ databases">
        <title>Genomic Encyclopedia of Type Strains, Phase IV (KMG-IV): sequencing the most valuable type-strain genomes for metagenomic binning, comparative biology and taxonomic classification.</title>
        <authorList>
            <person name="Goeker M."/>
        </authorList>
    </citation>
    <scope>NUCLEOTIDE SEQUENCE [LARGE SCALE GENOMIC DNA]</scope>
    <source>
        <strain evidence="5 6">DSM 106739</strain>
    </source>
</reference>
<dbReference type="InterPro" id="IPR018060">
    <property type="entry name" value="HTH_AraC"/>
</dbReference>
<keyword evidence="2 5" id="KW-0238">DNA-binding</keyword>
<dbReference type="InterPro" id="IPR009057">
    <property type="entry name" value="Homeodomain-like_sf"/>
</dbReference>
<keyword evidence="3" id="KW-0804">Transcription</keyword>
<keyword evidence="1" id="KW-0805">Transcription regulation</keyword>